<evidence type="ECO:0000313" key="2">
    <source>
        <dbReference type="Proteomes" id="UP000002043"/>
    </source>
</evidence>
<dbReference type="Proteomes" id="UP000002043">
    <property type="component" value="Chromosome"/>
</dbReference>
<name>D3SNN3_THEAH</name>
<proteinExistence type="predicted"/>
<dbReference type="AlphaFoldDB" id="D3SNN3"/>
<gene>
    <name evidence="1" type="ordered locus">Thal_0134</name>
</gene>
<protein>
    <submittedName>
        <fullName evidence="1">Uncharacterized protein</fullName>
    </submittedName>
</protein>
<sequence>MVIASKWLCRRFGLVADETNASFLMEKGIR</sequence>
<dbReference type="KEGG" id="tal:Thal_0134"/>
<organism evidence="1 2">
    <name type="scientific">Thermocrinis albus (strain DSM 14484 / JCM 11386 / HI 11/12)</name>
    <dbReference type="NCBI Taxonomy" id="638303"/>
    <lineage>
        <taxon>Bacteria</taxon>
        <taxon>Pseudomonadati</taxon>
        <taxon>Aquificota</taxon>
        <taxon>Aquificia</taxon>
        <taxon>Aquificales</taxon>
        <taxon>Aquificaceae</taxon>
        <taxon>Thermocrinis</taxon>
    </lineage>
</organism>
<evidence type="ECO:0000313" key="1">
    <source>
        <dbReference type="EMBL" id="ADC88770.1"/>
    </source>
</evidence>
<dbReference type="EMBL" id="CP001931">
    <property type="protein sequence ID" value="ADC88770.1"/>
    <property type="molecule type" value="Genomic_DNA"/>
</dbReference>
<keyword evidence="2" id="KW-1185">Reference proteome</keyword>
<dbReference type="HOGENOM" id="CLU_3405925_0_0_0"/>
<reference evidence="2" key="1">
    <citation type="journal article" date="2010" name="Stand. Genomic Sci.">
        <title>Complete genome sequence of Thermocrinis albus type strain (HI 11/12T).</title>
        <authorList>
            <person name="Wirth R."/>
            <person name="Sikorski J."/>
            <person name="Brambilla E."/>
            <person name="Misra M."/>
            <person name="Lapidus A."/>
            <person name="Copeland A."/>
            <person name="Nolan M."/>
            <person name="Lucas S."/>
            <person name="Chen F."/>
            <person name="Tice H."/>
            <person name="Cheng J.F."/>
            <person name="Han C."/>
            <person name="Detter J.C."/>
            <person name="Tapia R."/>
            <person name="Bruce D."/>
            <person name="Goodwin L."/>
            <person name="Pitluck S."/>
            <person name="Pati A."/>
            <person name="Anderson I."/>
            <person name="Ivanova N."/>
            <person name="Mavromatis K."/>
            <person name="Mikhailova N."/>
            <person name="Chen A."/>
            <person name="Palaniappan K."/>
            <person name="Bilek Y."/>
            <person name="Hader T."/>
            <person name="Land M."/>
            <person name="Hauser L."/>
            <person name="Chang Y.J."/>
            <person name="Jeffries C.D."/>
            <person name="Tindall B.J."/>
            <person name="Rohde M."/>
            <person name="Goker M."/>
            <person name="Bristow J."/>
            <person name="Eisen J.A."/>
            <person name="Markowitz V."/>
            <person name="Hugenholtz P."/>
            <person name="Kyrpides N.C."/>
            <person name="Klenk H.P."/>
        </authorList>
    </citation>
    <scope>NUCLEOTIDE SEQUENCE [LARGE SCALE GENOMIC DNA]</scope>
    <source>
        <strain evidence="2">DSM 14484 / JCM 11386 / HI 11/12</strain>
    </source>
</reference>
<accession>D3SNN3</accession>